<comment type="caution">
    <text evidence="9">The sequence shown here is derived from an EMBL/GenBank/DDBJ whole genome shotgun (WGS) entry which is preliminary data.</text>
</comment>
<evidence type="ECO:0000256" key="1">
    <source>
        <dbReference type="ARBA" id="ARBA00004651"/>
    </source>
</evidence>
<evidence type="ECO:0000256" key="8">
    <source>
        <dbReference type="SAM" id="Phobius"/>
    </source>
</evidence>
<gene>
    <name evidence="9" type="ORF">B879_01184</name>
</gene>
<evidence type="ECO:0000256" key="5">
    <source>
        <dbReference type="ARBA" id="ARBA00022692"/>
    </source>
</evidence>
<sequence>MLTLKHFLSGSVYDNIALRLVVASFLVKNVFSMDAFFIIVIIFLLLNIGLGLIRLWRGPSIADRLLTTQLFGTAGMAILMVMAGYLNDLTLLNVVITFNVLSIILVICLVQVWKKKKGEAP</sequence>
<feature type="transmembrane region" description="Helical" evidence="8">
    <location>
        <begin position="91"/>
        <end position="113"/>
    </location>
</feature>
<evidence type="ECO:0000256" key="7">
    <source>
        <dbReference type="ARBA" id="ARBA00023136"/>
    </source>
</evidence>
<evidence type="ECO:0000313" key="10">
    <source>
        <dbReference type="Proteomes" id="UP000004478"/>
    </source>
</evidence>
<dbReference type="OrthoDB" id="5432829at2"/>
<evidence type="ECO:0000256" key="6">
    <source>
        <dbReference type="ARBA" id="ARBA00022989"/>
    </source>
</evidence>
<evidence type="ECO:0000256" key="3">
    <source>
        <dbReference type="ARBA" id="ARBA00022448"/>
    </source>
</evidence>
<keyword evidence="3" id="KW-0813">Transport</keyword>
<organism evidence="9 10">
    <name type="scientific">Cecembia lonarensis (strain CCUG 58316 / KCTC 22772 / LW9)</name>
    <dbReference type="NCBI Taxonomy" id="1225176"/>
    <lineage>
        <taxon>Bacteria</taxon>
        <taxon>Pseudomonadati</taxon>
        <taxon>Bacteroidota</taxon>
        <taxon>Cytophagia</taxon>
        <taxon>Cytophagales</taxon>
        <taxon>Cyclobacteriaceae</taxon>
        <taxon>Cecembia</taxon>
    </lineage>
</organism>
<keyword evidence="4" id="KW-1003">Cell membrane</keyword>
<dbReference type="GO" id="GO:0015385">
    <property type="term" value="F:sodium:proton antiporter activity"/>
    <property type="evidence" value="ECO:0007669"/>
    <property type="project" value="TreeGrafter"/>
</dbReference>
<feature type="transmembrane region" description="Helical" evidence="8">
    <location>
        <begin position="35"/>
        <end position="53"/>
    </location>
</feature>
<keyword evidence="7 8" id="KW-0472">Membrane</keyword>
<dbReference type="EMBL" id="AMGM01000012">
    <property type="protein sequence ID" value="EKB50179.1"/>
    <property type="molecule type" value="Genomic_DNA"/>
</dbReference>
<keyword evidence="10" id="KW-1185">Reference proteome</keyword>
<keyword evidence="6 8" id="KW-1133">Transmembrane helix</keyword>
<evidence type="ECO:0000313" key="9">
    <source>
        <dbReference type="EMBL" id="EKB50179.1"/>
    </source>
</evidence>
<comment type="similarity">
    <text evidence="2">Belongs to the CPA3 antiporters (TC 2.A.63) subunit F family.</text>
</comment>
<proteinExistence type="inferred from homology"/>
<dbReference type="PANTHER" id="PTHR34702:SF1">
    <property type="entry name" value="NA(+)_H(+) ANTIPORTER SUBUNIT F"/>
    <property type="match status" value="1"/>
</dbReference>
<keyword evidence="5 8" id="KW-0812">Transmembrane</keyword>
<comment type="subcellular location">
    <subcellularLocation>
        <location evidence="1">Cell membrane</location>
        <topology evidence="1">Multi-pass membrane protein</topology>
    </subcellularLocation>
</comment>
<accession>K1M1J8</accession>
<feature type="transmembrane region" description="Helical" evidence="8">
    <location>
        <begin position="65"/>
        <end position="85"/>
    </location>
</feature>
<protein>
    <submittedName>
        <fullName evidence="9">Uncharacterized protein</fullName>
    </submittedName>
</protein>
<evidence type="ECO:0000256" key="2">
    <source>
        <dbReference type="ARBA" id="ARBA00009212"/>
    </source>
</evidence>
<dbReference type="InterPro" id="IPR007208">
    <property type="entry name" value="MrpF/PhaF-like"/>
</dbReference>
<dbReference type="AlphaFoldDB" id="K1M1J8"/>
<dbReference type="RefSeq" id="WP_009184226.1">
    <property type="nucleotide sequence ID" value="NZ_AMGM01000012.1"/>
</dbReference>
<evidence type="ECO:0000256" key="4">
    <source>
        <dbReference type="ARBA" id="ARBA00022475"/>
    </source>
</evidence>
<reference evidence="9 10" key="1">
    <citation type="journal article" date="2012" name="J. Bacteriol.">
        <title>Draft Genome Sequence of Cecembia lonarensis Strain LW9T, Isolated from Lonar Lake, a Haloalkaline Lake in India.</title>
        <authorList>
            <person name="Shivaji S."/>
            <person name="Ara S."/>
            <person name="Singh A."/>
            <person name="Pinnaka A.K."/>
        </authorList>
    </citation>
    <scope>NUCLEOTIDE SEQUENCE [LARGE SCALE GENOMIC DNA]</scope>
    <source>
        <strain evidence="9 10">LW9</strain>
    </source>
</reference>
<dbReference type="Proteomes" id="UP000004478">
    <property type="component" value="Unassembled WGS sequence"/>
</dbReference>
<name>K1M1J8_CECL9</name>
<dbReference type="GO" id="GO:0005886">
    <property type="term" value="C:plasma membrane"/>
    <property type="evidence" value="ECO:0007669"/>
    <property type="project" value="UniProtKB-SubCell"/>
</dbReference>
<dbReference type="PANTHER" id="PTHR34702">
    <property type="entry name" value="NA(+)/H(+) ANTIPORTER SUBUNIT F1"/>
    <property type="match status" value="1"/>
</dbReference>